<dbReference type="PANTHER" id="PTHR31793:SF24">
    <property type="entry name" value="LONG-CHAIN ACYL-COA THIOESTERASE FADM"/>
    <property type="match status" value="1"/>
</dbReference>
<dbReference type="EMBL" id="AQRA01000008">
    <property type="protein sequence ID" value="EZH72514.1"/>
    <property type="molecule type" value="Genomic_DNA"/>
</dbReference>
<dbReference type="PANTHER" id="PTHR31793">
    <property type="entry name" value="4-HYDROXYBENZOYL-COA THIOESTERASE FAMILY MEMBER"/>
    <property type="match status" value="1"/>
</dbReference>
<name>A0A023BRA0_9FLAO</name>
<dbReference type="InterPro" id="IPR050563">
    <property type="entry name" value="4-hydroxybenzoyl-CoA_TE"/>
</dbReference>
<sequence length="160" mass="19115">MYLKDFEIRWNDIDANRHLANKAYIEFAAHTRMSFLTEKGFDQRLLGKFNIGPVVFYEHIYYFKEVFYGRPVKVSLEVSGLSEDGKFFEFRHKYYDYKGRNFAQCEMMGAWMDLNTRKLIALPEEIHQLMDTVERPKDFKVLTKEDTRKFAKTPVDLEQA</sequence>
<dbReference type="STRING" id="1317122.ATO12_23995"/>
<dbReference type="SUPFAM" id="SSF54637">
    <property type="entry name" value="Thioesterase/thiol ester dehydrase-isomerase"/>
    <property type="match status" value="1"/>
</dbReference>
<dbReference type="GO" id="GO:0047617">
    <property type="term" value="F:fatty acyl-CoA hydrolase activity"/>
    <property type="evidence" value="ECO:0007669"/>
    <property type="project" value="TreeGrafter"/>
</dbReference>
<keyword evidence="2" id="KW-1185">Reference proteome</keyword>
<proteinExistence type="predicted"/>
<dbReference type="eggNOG" id="COG0824">
    <property type="taxonomic scope" value="Bacteria"/>
</dbReference>
<dbReference type="Proteomes" id="UP000023541">
    <property type="component" value="Unassembled WGS sequence"/>
</dbReference>
<gene>
    <name evidence="1" type="ORF">ATO12_23995</name>
</gene>
<accession>A0A023BRA0</accession>
<protein>
    <submittedName>
        <fullName evidence="1">Thioesterase</fullName>
    </submittedName>
</protein>
<evidence type="ECO:0000313" key="2">
    <source>
        <dbReference type="Proteomes" id="UP000023541"/>
    </source>
</evidence>
<dbReference type="OrthoDB" id="760345at2"/>
<evidence type="ECO:0000313" key="1">
    <source>
        <dbReference type="EMBL" id="EZH72514.1"/>
    </source>
</evidence>
<reference evidence="1 2" key="1">
    <citation type="submission" date="2014-04" db="EMBL/GenBank/DDBJ databases">
        <title>Aquimarina sp. 22II-S11-z7 Genome Sequencing.</title>
        <authorList>
            <person name="Lai Q."/>
        </authorList>
    </citation>
    <scope>NUCLEOTIDE SEQUENCE [LARGE SCALE GENOMIC DNA]</scope>
    <source>
        <strain evidence="1 2">22II-S11-z7</strain>
    </source>
</reference>
<dbReference type="CDD" id="cd00586">
    <property type="entry name" value="4HBT"/>
    <property type="match status" value="1"/>
</dbReference>
<comment type="caution">
    <text evidence="1">The sequence shown here is derived from an EMBL/GenBank/DDBJ whole genome shotgun (WGS) entry which is preliminary data.</text>
</comment>
<dbReference type="Pfam" id="PF13279">
    <property type="entry name" value="4HBT_2"/>
    <property type="match status" value="1"/>
</dbReference>
<dbReference type="Gene3D" id="3.10.129.10">
    <property type="entry name" value="Hotdog Thioesterase"/>
    <property type="match status" value="1"/>
</dbReference>
<dbReference type="AlphaFoldDB" id="A0A023BRA0"/>
<dbReference type="RefSeq" id="WP_034245147.1">
    <property type="nucleotide sequence ID" value="NZ_AQRA01000008.1"/>
</dbReference>
<dbReference type="InterPro" id="IPR029069">
    <property type="entry name" value="HotDog_dom_sf"/>
</dbReference>
<organism evidence="1 2">
    <name type="scientific">Aquimarina atlantica</name>
    <dbReference type="NCBI Taxonomy" id="1317122"/>
    <lineage>
        <taxon>Bacteria</taxon>
        <taxon>Pseudomonadati</taxon>
        <taxon>Bacteroidota</taxon>
        <taxon>Flavobacteriia</taxon>
        <taxon>Flavobacteriales</taxon>
        <taxon>Flavobacteriaceae</taxon>
        <taxon>Aquimarina</taxon>
    </lineage>
</organism>